<keyword evidence="3" id="KW-0520">NAD</keyword>
<proteinExistence type="inferred from homology"/>
<dbReference type="PIRSF" id="PIRSF000103">
    <property type="entry name" value="HIBADH"/>
    <property type="match status" value="1"/>
</dbReference>
<accession>A0ABV9B975</accession>
<keyword evidence="2 6" id="KW-0560">Oxidoreductase</keyword>
<gene>
    <name evidence="6" type="ORF">ACFPIH_54420</name>
</gene>
<evidence type="ECO:0000259" key="5">
    <source>
        <dbReference type="Pfam" id="PF14833"/>
    </source>
</evidence>
<evidence type="ECO:0000259" key="4">
    <source>
        <dbReference type="Pfam" id="PF03446"/>
    </source>
</evidence>
<evidence type="ECO:0000256" key="1">
    <source>
        <dbReference type="ARBA" id="ARBA00009080"/>
    </source>
</evidence>
<dbReference type="EC" id="1.1.-.-" evidence="6"/>
<name>A0ABV9B975_9ACTN</name>
<dbReference type="InterPro" id="IPR008927">
    <property type="entry name" value="6-PGluconate_DH-like_C_sf"/>
</dbReference>
<protein>
    <submittedName>
        <fullName evidence="6">NAD(P)-dependent oxidoreductase</fullName>
        <ecNumber evidence="6">1.1.-.-</ecNumber>
    </submittedName>
</protein>
<evidence type="ECO:0000256" key="3">
    <source>
        <dbReference type="ARBA" id="ARBA00023027"/>
    </source>
</evidence>
<evidence type="ECO:0000256" key="2">
    <source>
        <dbReference type="ARBA" id="ARBA00023002"/>
    </source>
</evidence>
<comment type="similarity">
    <text evidence="1">Belongs to the HIBADH-related family.</text>
</comment>
<dbReference type="InterPro" id="IPR036291">
    <property type="entry name" value="NAD(P)-bd_dom_sf"/>
</dbReference>
<keyword evidence="7" id="KW-1185">Reference proteome</keyword>
<feature type="domain" description="3-hydroxyisobutyrate dehydrogenase-like NAD-binding" evidence="5">
    <location>
        <begin position="165"/>
        <end position="284"/>
    </location>
</feature>
<evidence type="ECO:0000313" key="6">
    <source>
        <dbReference type="EMBL" id="MFC4508290.1"/>
    </source>
</evidence>
<dbReference type="Proteomes" id="UP001595839">
    <property type="component" value="Unassembled WGS sequence"/>
</dbReference>
<dbReference type="InterPro" id="IPR013328">
    <property type="entry name" value="6PGD_dom2"/>
</dbReference>
<dbReference type="PANTHER" id="PTHR43060">
    <property type="entry name" value="3-HYDROXYISOBUTYRATE DEHYDROGENASE-LIKE 1, MITOCHONDRIAL-RELATED"/>
    <property type="match status" value="1"/>
</dbReference>
<dbReference type="SUPFAM" id="SSF48179">
    <property type="entry name" value="6-phosphogluconate dehydrogenase C-terminal domain-like"/>
    <property type="match status" value="1"/>
</dbReference>
<dbReference type="InterPro" id="IPR029154">
    <property type="entry name" value="HIBADH-like_NADP-bd"/>
</dbReference>
<comment type="caution">
    <text evidence="6">The sequence shown here is derived from an EMBL/GenBank/DDBJ whole genome shotgun (WGS) entry which is preliminary data.</text>
</comment>
<dbReference type="Gene3D" id="1.10.1040.10">
    <property type="entry name" value="N-(1-d-carboxylethyl)-l-norvaline Dehydrogenase, domain 2"/>
    <property type="match status" value="1"/>
</dbReference>
<dbReference type="InterPro" id="IPR006115">
    <property type="entry name" value="6PGDH_NADP-bd"/>
</dbReference>
<organism evidence="6 7">
    <name type="scientific">Streptomyces vulcanius</name>
    <dbReference type="NCBI Taxonomy" id="1441876"/>
    <lineage>
        <taxon>Bacteria</taxon>
        <taxon>Bacillati</taxon>
        <taxon>Actinomycetota</taxon>
        <taxon>Actinomycetes</taxon>
        <taxon>Kitasatosporales</taxon>
        <taxon>Streptomycetaceae</taxon>
        <taxon>Streptomyces</taxon>
    </lineage>
</organism>
<dbReference type="Gene3D" id="3.40.50.720">
    <property type="entry name" value="NAD(P)-binding Rossmann-like Domain"/>
    <property type="match status" value="1"/>
</dbReference>
<dbReference type="PANTHER" id="PTHR43060:SF15">
    <property type="entry name" value="3-HYDROXYISOBUTYRATE DEHYDROGENASE-LIKE 1, MITOCHONDRIAL-RELATED"/>
    <property type="match status" value="1"/>
</dbReference>
<dbReference type="RefSeq" id="WP_381187272.1">
    <property type="nucleotide sequence ID" value="NZ_JBHSFK010000074.1"/>
</dbReference>
<dbReference type="EMBL" id="JBHSFK010000074">
    <property type="protein sequence ID" value="MFC4508290.1"/>
    <property type="molecule type" value="Genomic_DNA"/>
</dbReference>
<reference evidence="7" key="1">
    <citation type="journal article" date="2019" name="Int. J. Syst. Evol. Microbiol.">
        <title>The Global Catalogue of Microorganisms (GCM) 10K type strain sequencing project: providing services to taxonomists for standard genome sequencing and annotation.</title>
        <authorList>
            <consortium name="The Broad Institute Genomics Platform"/>
            <consortium name="The Broad Institute Genome Sequencing Center for Infectious Disease"/>
            <person name="Wu L."/>
            <person name="Ma J."/>
        </authorList>
    </citation>
    <scope>NUCLEOTIDE SEQUENCE [LARGE SCALE GENOMIC DNA]</scope>
    <source>
        <strain evidence="7">CGMCC 4.7177</strain>
    </source>
</reference>
<dbReference type="Pfam" id="PF03446">
    <property type="entry name" value="NAD_binding_2"/>
    <property type="match status" value="1"/>
</dbReference>
<feature type="domain" description="6-phosphogluconate dehydrogenase NADP-binding" evidence="4">
    <location>
        <begin position="4"/>
        <end position="159"/>
    </location>
</feature>
<dbReference type="InterPro" id="IPR015815">
    <property type="entry name" value="HIBADH-related"/>
</dbReference>
<dbReference type="Pfam" id="PF14833">
    <property type="entry name" value="NAD_binding_11"/>
    <property type="match status" value="1"/>
</dbReference>
<evidence type="ECO:0000313" key="7">
    <source>
        <dbReference type="Proteomes" id="UP001595839"/>
    </source>
</evidence>
<sequence length="313" mass="31061">MKHVAFIGVGAIGLPMAKHLVAAGLDVTAFDVSPTRLDEAAAAGMRTATSPEEAATDADVVVVMVATPQQLHHAVLGPQGVAAGIAPGACCVVMSTVGIDAVRAIDQALGERDVAVLDVPVTGGVAGAEAGTLTLLAGGEPATLARCTQVLAPMGRLAVCGPAVGDGQAVKLVNQLLCSVHLAAAGEALAFARALGLDPAAVLEIIGGGAAGSWMLSDRGPRMLAEDPPVRSAVDIFVKDSGLVAQAAEAADFDAALLDVAASRFWAASAAGLGRADDSRVITTYLGDTLASLDGTPAADPVHTAGPSKESGR</sequence>
<dbReference type="GO" id="GO:0016491">
    <property type="term" value="F:oxidoreductase activity"/>
    <property type="evidence" value="ECO:0007669"/>
    <property type="project" value="UniProtKB-KW"/>
</dbReference>
<dbReference type="SUPFAM" id="SSF51735">
    <property type="entry name" value="NAD(P)-binding Rossmann-fold domains"/>
    <property type="match status" value="1"/>
</dbReference>